<name>A0A7K0D6S4_9NOCA</name>
<dbReference type="Proteomes" id="UP000438448">
    <property type="component" value="Unassembled WGS sequence"/>
</dbReference>
<dbReference type="OrthoDB" id="9808778at2"/>
<dbReference type="RefSeq" id="WP_153412233.1">
    <property type="nucleotide sequence ID" value="NZ_WEGK01000010.1"/>
</dbReference>
<comment type="caution">
    <text evidence="1">The sequence shown here is derived from an EMBL/GenBank/DDBJ whole genome shotgun (WGS) entry which is preliminary data.</text>
</comment>
<protein>
    <submittedName>
        <fullName evidence="1">Uncharacterized protein</fullName>
    </submittedName>
</protein>
<evidence type="ECO:0000313" key="2">
    <source>
        <dbReference type="Proteomes" id="UP000438448"/>
    </source>
</evidence>
<organism evidence="1 2">
    <name type="scientific">Nocardia macrotermitis</name>
    <dbReference type="NCBI Taxonomy" id="2585198"/>
    <lineage>
        <taxon>Bacteria</taxon>
        <taxon>Bacillati</taxon>
        <taxon>Actinomycetota</taxon>
        <taxon>Actinomycetes</taxon>
        <taxon>Mycobacteriales</taxon>
        <taxon>Nocardiaceae</taxon>
        <taxon>Nocardia</taxon>
    </lineage>
</organism>
<dbReference type="EMBL" id="WEGK01000010">
    <property type="protein sequence ID" value="MQY21455.1"/>
    <property type="molecule type" value="Genomic_DNA"/>
</dbReference>
<evidence type="ECO:0000313" key="1">
    <source>
        <dbReference type="EMBL" id="MQY21455.1"/>
    </source>
</evidence>
<sequence>MGSAARTRPARRRWRIAVVPIALATIGSFLAPVSAAPPSPSVITADPSEQLHDRFTLAELPAPPTAPSTDAGSCTHTINPHDTGCLRPAWGALGAVGAYYPSSDYMLIGAQFAGAPTSGPTSGYTGSQVLLVHTDGKTFPNGDPWKCLTCGVAYPANFGSASGNNTFTYPINGFHDGKRALAGSAVIDCGSYQFADPRCTPAQLRAYPLYWDNGTGKPGQLREARLNPDDRHIGFSYLITSATQFDEYSFAGTLGFDPANSRYDIGGVRVLYNPAPAYQPYTVESGNRLRFNPAGMIGEFRGWTADGRSALGIQSYESDNIDAWATDNVTGRSRLLTRHAMYTDPMAASPDGRHLLSEQLLGSGRMDFLGGMQGVPPLTDQAGTTGHVSGLHDNVNRRFFLPHLVDPTTGRSEQLEPDGNWNTAADPAWLADSSAAVWAENLACGANPTPHTCADSTEPGGRNSRVMIARFPGFGPTPPPSVPTAPDTTWGLPYQPGQAIPARPHLAAGSYTVRGSASGTAEVVVTENSSKSLVMTLAVTYSDFSDTPGVVLNGTESVVRESDSAISAMTLHENLRMTGRHRGTKQTSEPNGFTMSPALLQSNFQVTGTLTITIDGHTYTQPANGT</sequence>
<gene>
    <name evidence="1" type="ORF">NRB20_45660</name>
</gene>
<proteinExistence type="predicted"/>
<dbReference type="AlphaFoldDB" id="A0A7K0D6S4"/>
<keyword evidence="2" id="KW-1185">Reference proteome</keyword>
<accession>A0A7K0D6S4</accession>
<reference evidence="1 2" key="1">
    <citation type="submission" date="2019-10" db="EMBL/GenBank/DDBJ databases">
        <title>Nocardia macrotermitis sp. nov. and Nocardia aurantia sp. nov., isolated from the gut of fungus growing-termite Macrotermes natalensis.</title>
        <authorList>
            <person name="Benndorf R."/>
            <person name="Schwitalla J."/>
            <person name="Martin K."/>
            <person name="De Beer W."/>
            <person name="Kaster A.-K."/>
            <person name="Vollmers J."/>
            <person name="Poulsen M."/>
            <person name="Beemelmanns C."/>
        </authorList>
    </citation>
    <scope>NUCLEOTIDE SEQUENCE [LARGE SCALE GENOMIC DNA]</scope>
    <source>
        <strain evidence="1 2">RB20</strain>
    </source>
</reference>